<name>B2WJW9_PYRTR</name>
<keyword evidence="1" id="KW-0812">Transmembrane</keyword>
<dbReference type="EMBL" id="DS231627">
    <property type="protein sequence ID" value="EDU43209.1"/>
    <property type="molecule type" value="Genomic_DNA"/>
</dbReference>
<dbReference type="PANTHER" id="PTHR35394">
    <property type="entry name" value="DUF3176 DOMAIN-CONTAINING PROTEIN"/>
    <property type="match status" value="1"/>
</dbReference>
<dbReference type="PANTHER" id="PTHR35394:SF5">
    <property type="entry name" value="DUF3176 DOMAIN-CONTAINING PROTEIN"/>
    <property type="match status" value="1"/>
</dbReference>
<dbReference type="GeneID" id="6348459"/>
<dbReference type="OrthoDB" id="5242705at2759"/>
<dbReference type="HOGENOM" id="CLU_1696403_0_0_1"/>
<gene>
    <name evidence="2" type="ORF">PTRG_10158</name>
</gene>
<keyword evidence="1" id="KW-0472">Membrane</keyword>
<dbReference type="KEGG" id="ptrr:6348459"/>
<dbReference type="Proteomes" id="UP000001471">
    <property type="component" value="Unassembled WGS sequence"/>
</dbReference>
<evidence type="ECO:0000313" key="3">
    <source>
        <dbReference type="Proteomes" id="UP000001471"/>
    </source>
</evidence>
<evidence type="ECO:0000256" key="1">
    <source>
        <dbReference type="SAM" id="Phobius"/>
    </source>
</evidence>
<evidence type="ECO:0000313" key="2">
    <source>
        <dbReference type="EMBL" id="EDU43209.1"/>
    </source>
</evidence>
<dbReference type="AlphaFoldDB" id="B2WJW9"/>
<sequence>MGHNNEEYCVGDADITEWEYLIAESLTGAAAVYPNETSYGFTGQYAPNIASDVLGDSPAYCTGSEAGGFEQRINNIAISMSNTLRTGKNAVPIKGTEWTKEQFFDVTFYWLSFPLAIYLTITLFLFSTIVTSGKADMPLWKSSQLVLLPQSATIN</sequence>
<dbReference type="RefSeq" id="XP_001940490.2">
    <property type="nucleotide sequence ID" value="XM_001940455.2"/>
</dbReference>
<reference evidence="3" key="1">
    <citation type="journal article" date="2013" name="G3 (Bethesda)">
        <title>Comparative genomics of a plant-pathogenic fungus, Pyrenophora tritici-repentis, reveals transduplication and the impact of repeat elements on pathogenicity and population divergence.</title>
        <authorList>
            <person name="Manning V.A."/>
            <person name="Pandelova I."/>
            <person name="Dhillon B."/>
            <person name="Wilhelm L.J."/>
            <person name="Goodwin S.B."/>
            <person name="Berlin A.M."/>
            <person name="Figueroa M."/>
            <person name="Freitag M."/>
            <person name="Hane J.K."/>
            <person name="Henrissat B."/>
            <person name="Holman W.H."/>
            <person name="Kodira C.D."/>
            <person name="Martin J."/>
            <person name="Oliver R.P."/>
            <person name="Robbertse B."/>
            <person name="Schackwitz W."/>
            <person name="Schwartz D.C."/>
            <person name="Spatafora J.W."/>
            <person name="Turgeon B.G."/>
            <person name="Yandava C."/>
            <person name="Young S."/>
            <person name="Zhou S."/>
            <person name="Zeng Q."/>
            <person name="Grigoriev I.V."/>
            <person name="Ma L.-J."/>
            <person name="Ciuffetti L.M."/>
        </authorList>
    </citation>
    <scope>NUCLEOTIDE SEQUENCE [LARGE SCALE GENOMIC DNA]</scope>
    <source>
        <strain evidence="3">Pt-1C-BFP</strain>
    </source>
</reference>
<protein>
    <submittedName>
        <fullName evidence="2">Uncharacterized protein</fullName>
    </submittedName>
</protein>
<dbReference type="STRING" id="426418.B2WJW9"/>
<dbReference type="InParanoid" id="B2WJW9"/>
<organism evidence="2 3">
    <name type="scientific">Pyrenophora tritici-repentis (strain Pt-1C-BFP)</name>
    <name type="common">Wheat tan spot fungus</name>
    <name type="synonym">Drechslera tritici-repentis</name>
    <dbReference type="NCBI Taxonomy" id="426418"/>
    <lineage>
        <taxon>Eukaryota</taxon>
        <taxon>Fungi</taxon>
        <taxon>Dikarya</taxon>
        <taxon>Ascomycota</taxon>
        <taxon>Pezizomycotina</taxon>
        <taxon>Dothideomycetes</taxon>
        <taxon>Pleosporomycetidae</taxon>
        <taxon>Pleosporales</taxon>
        <taxon>Pleosporineae</taxon>
        <taxon>Pleosporaceae</taxon>
        <taxon>Pyrenophora</taxon>
    </lineage>
</organism>
<feature type="transmembrane region" description="Helical" evidence="1">
    <location>
        <begin position="108"/>
        <end position="131"/>
    </location>
</feature>
<proteinExistence type="predicted"/>
<accession>B2WJW9</accession>
<keyword evidence="1" id="KW-1133">Transmembrane helix</keyword>